<sequence length="96" mass="10893">MDAFVLSSLKAYHLGWIEWRGILLVSMVIYACQPLLFLQSLGNSSLTIMNLLWDVMSDVIVTSIGLYYFSEKIGPMKKMGVVLSIVSIFLLTWKED</sequence>
<keyword evidence="1" id="KW-0812">Transmembrane</keyword>
<feature type="transmembrane region" description="Helical" evidence="1">
    <location>
        <begin position="51"/>
        <end position="69"/>
    </location>
</feature>
<proteinExistence type="predicted"/>
<evidence type="ECO:0000256" key="1">
    <source>
        <dbReference type="SAM" id="Phobius"/>
    </source>
</evidence>
<dbReference type="Gene3D" id="1.10.3730.20">
    <property type="match status" value="1"/>
</dbReference>
<evidence type="ECO:0008006" key="3">
    <source>
        <dbReference type="Google" id="ProtNLM"/>
    </source>
</evidence>
<keyword evidence="1" id="KW-0472">Membrane</keyword>
<dbReference type="SUPFAM" id="SSF103481">
    <property type="entry name" value="Multidrug resistance efflux transporter EmrE"/>
    <property type="match status" value="1"/>
</dbReference>
<dbReference type="AlphaFoldDB" id="A0A6C0KL40"/>
<accession>A0A6C0KL40</accession>
<protein>
    <recommendedName>
        <fullName evidence="3">EamA domain-containing protein</fullName>
    </recommendedName>
</protein>
<feature type="transmembrane region" description="Helical" evidence="1">
    <location>
        <begin position="21"/>
        <end position="39"/>
    </location>
</feature>
<reference evidence="2" key="1">
    <citation type="journal article" date="2020" name="Nature">
        <title>Giant virus diversity and host interactions through global metagenomics.</title>
        <authorList>
            <person name="Schulz F."/>
            <person name="Roux S."/>
            <person name="Paez-Espino D."/>
            <person name="Jungbluth S."/>
            <person name="Walsh D.A."/>
            <person name="Denef V.J."/>
            <person name="McMahon K.D."/>
            <person name="Konstantinidis K.T."/>
            <person name="Eloe-Fadrosh E.A."/>
            <person name="Kyrpides N.C."/>
            <person name="Woyke T."/>
        </authorList>
    </citation>
    <scope>NUCLEOTIDE SEQUENCE</scope>
    <source>
        <strain evidence="2">GVMAG-S-3300013006-158</strain>
    </source>
</reference>
<keyword evidence="1" id="KW-1133">Transmembrane helix</keyword>
<organism evidence="2">
    <name type="scientific">viral metagenome</name>
    <dbReference type="NCBI Taxonomy" id="1070528"/>
    <lineage>
        <taxon>unclassified sequences</taxon>
        <taxon>metagenomes</taxon>
        <taxon>organismal metagenomes</taxon>
    </lineage>
</organism>
<dbReference type="InterPro" id="IPR037185">
    <property type="entry name" value="EmrE-like"/>
</dbReference>
<name>A0A6C0KL40_9ZZZZ</name>
<evidence type="ECO:0000313" key="2">
    <source>
        <dbReference type="EMBL" id="QHU18695.1"/>
    </source>
</evidence>
<dbReference type="EMBL" id="MN740936">
    <property type="protein sequence ID" value="QHU18695.1"/>
    <property type="molecule type" value="Genomic_DNA"/>
</dbReference>